<feature type="binding site" evidence="6">
    <location>
        <position position="117"/>
    </location>
    <ligand>
        <name>substrate</name>
    </ligand>
</feature>
<evidence type="ECO:0000313" key="7">
    <source>
        <dbReference type="EMBL" id="SES88023.1"/>
    </source>
</evidence>
<keyword evidence="4 6" id="KW-0378">Hydrolase</keyword>
<comment type="catalytic activity">
    <reaction evidence="5 6">
        <text>L-glutamine + H2O = L-glutamate + NH4(+)</text>
        <dbReference type="Rhea" id="RHEA:15889"/>
        <dbReference type="ChEBI" id="CHEBI:15377"/>
        <dbReference type="ChEBI" id="CHEBI:28938"/>
        <dbReference type="ChEBI" id="CHEBI:29985"/>
        <dbReference type="ChEBI" id="CHEBI:58359"/>
        <dbReference type="EC" id="3.5.1.2"/>
    </reaction>
</comment>
<dbReference type="AlphaFoldDB" id="A0A1I0A2V5"/>
<reference evidence="7 8" key="1">
    <citation type="submission" date="2016-10" db="EMBL/GenBank/DDBJ databases">
        <authorList>
            <person name="de Groot N.N."/>
        </authorList>
    </citation>
    <scope>NUCLEOTIDE SEQUENCE [LARGE SCALE GENOMIC DNA]</scope>
    <source>
        <strain evidence="7 8">DSM 18979</strain>
    </source>
</reference>
<dbReference type="STRING" id="426128.SAMN05660297_00833"/>
<feature type="binding site" evidence="6">
    <location>
        <position position="65"/>
    </location>
    <ligand>
        <name>substrate</name>
    </ligand>
</feature>
<evidence type="ECO:0000256" key="5">
    <source>
        <dbReference type="ARBA" id="ARBA00049534"/>
    </source>
</evidence>
<dbReference type="GO" id="GO:0006537">
    <property type="term" value="P:glutamate biosynthetic process"/>
    <property type="evidence" value="ECO:0007669"/>
    <property type="project" value="TreeGrafter"/>
</dbReference>
<name>A0A1I0A2V5_9FIRM</name>
<dbReference type="PANTHER" id="PTHR12544">
    <property type="entry name" value="GLUTAMINASE"/>
    <property type="match status" value="1"/>
</dbReference>
<dbReference type="FunFam" id="3.40.710.10:FF:000005">
    <property type="entry name" value="Glutaminase"/>
    <property type="match status" value="1"/>
</dbReference>
<dbReference type="GO" id="GO:0004359">
    <property type="term" value="F:glutaminase activity"/>
    <property type="evidence" value="ECO:0007669"/>
    <property type="project" value="UniProtKB-UniRule"/>
</dbReference>
<feature type="binding site" evidence="6">
    <location>
        <position position="169"/>
    </location>
    <ligand>
        <name>substrate</name>
    </ligand>
</feature>
<dbReference type="InterPro" id="IPR015868">
    <property type="entry name" value="Glutaminase"/>
</dbReference>
<evidence type="ECO:0000256" key="2">
    <source>
        <dbReference type="ARBA" id="ARBA00011881"/>
    </source>
</evidence>
<dbReference type="GO" id="GO:0006543">
    <property type="term" value="P:L-glutamine catabolic process"/>
    <property type="evidence" value="ECO:0007669"/>
    <property type="project" value="TreeGrafter"/>
</dbReference>
<dbReference type="PANTHER" id="PTHR12544:SF29">
    <property type="entry name" value="GLUTAMINASE"/>
    <property type="match status" value="1"/>
</dbReference>
<protein>
    <recommendedName>
        <fullName evidence="3 6">Glutaminase</fullName>
        <ecNumber evidence="3 6">3.5.1.2</ecNumber>
    </recommendedName>
</protein>
<keyword evidence="8" id="KW-1185">Reference proteome</keyword>
<accession>A0A1I0A2V5</accession>
<feature type="binding site" evidence="6">
    <location>
        <position position="245"/>
    </location>
    <ligand>
        <name>substrate</name>
    </ligand>
</feature>
<sequence length="309" mass="34126">MKEEIKKHLENAITSYHHYYASGKLAAYIPALLEANPKAIGACILDKEGHWYCAGDYEKRFTIQSISKIVTLALAIMDNGEESVFSKMGYEPTGDSFNSLVRMEINRVPKPYNPMINAGAIVVTSMIKGEDNNEKLERIIDFFKRLTSNEELSIDGKVYLSEKETGHRNRALAYYMKEVGILSLDVEDVLDLYFQQCSILVNCQDLAKIAMVFANDGVDINTGEELVPKYIARKIRTIMVTCGMYDASGSFAVRVGLPAKSGVGGGIIALSPKKLGIGLYGPALDDKGNSIVGMKVLEELSRKLDLSIF</sequence>
<comment type="similarity">
    <text evidence="1 6">Belongs to the glutaminase family.</text>
</comment>
<dbReference type="Proteomes" id="UP000199568">
    <property type="component" value="Unassembled WGS sequence"/>
</dbReference>
<dbReference type="OrthoDB" id="9788822at2"/>
<gene>
    <name evidence="6" type="primary">glsA</name>
    <name evidence="7" type="ORF">SAMN05660297_00833</name>
</gene>
<keyword evidence="6" id="KW-0007">Acetylation</keyword>
<comment type="subunit">
    <text evidence="2 6">Homotetramer.</text>
</comment>
<dbReference type="Gene3D" id="3.40.710.10">
    <property type="entry name" value="DD-peptidase/beta-lactamase superfamily"/>
    <property type="match status" value="1"/>
</dbReference>
<feature type="binding site" evidence="6">
    <location>
        <position position="193"/>
    </location>
    <ligand>
        <name>substrate</name>
    </ligand>
</feature>
<dbReference type="InterPro" id="IPR012338">
    <property type="entry name" value="Beta-lactam/transpept-like"/>
</dbReference>
<feature type="binding site" evidence="6">
    <location>
        <position position="263"/>
    </location>
    <ligand>
        <name>substrate</name>
    </ligand>
</feature>
<dbReference type="HAMAP" id="MF_00313">
    <property type="entry name" value="Glutaminase"/>
    <property type="match status" value="1"/>
</dbReference>
<feature type="binding site" evidence="6">
    <location>
        <position position="162"/>
    </location>
    <ligand>
        <name>substrate</name>
    </ligand>
</feature>
<evidence type="ECO:0000256" key="1">
    <source>
        <dbReference type="ARBA" id="ARBA00011076"/>
    </source>
</evidence>
<proteinExistence type="inferred from homology"/>
<evidence type="ECO:0000256" key="3">
    <source>
        <dbReference type="ARBA" id="ARBA00012918"/>
    </source>
</evidence>
<evidence type="ECO:0000313" key="8">
    <source>
        <dbReference type="Proteomes" id="UP000199568"/>
    </source>
</evidence>
<organism evidence="7 8">
    <name type="scientific">Natronincola peptidivorans</name>
    <dbReference type="NCBI Taxonomy" id="426128"/>
    <lineage>
        <taxon>Bacteria</taxon>
        <taxon>Bacillati</taxon>
        <taxon>Bacillota</taxon>
        <taxon>Clostridia</taxon>
        <taxon>Peptostreptococcales</taxon>
        <taxon>Natronincolaceae</taxon>
        <taxon>Natronincola</taxon>
    </lineage>
</organism>
<dbReference type="SUPFAM" id="SSF56601">
    <property type="entry name" value="beta-lactamase/transpeptidase-like"/>
    <property type="match status" value="1"/>
</dbReference>
<dbReference type="Pfam" id="PF04960">
    <property type="entry name" value="Glutaminase"/>
    <property type="match status" value="1"/>
</dbReference>
<evidence type="ECO:0000256" key="4">
    <source>
        <dbReference type="ARBA" id="ARBA00022801"/>
    </source>
</evidence>
<dbReference type="RefSeq" id="WP_090439742.1">
    <property type="nucleotide sequence ID" value="NZ_FOHU01000002.1"/>
</dbReference>
<dbReference type="NCBIfam" id="TIGR03814">
    <property type="entry name" value="Gln_ase"/>
    <property type="match status" value="1"/>
</dbReference>
<evidence type="ECO:0000256" key="6">
    <source>
        <dbReference type="HAMAP-Rule" id="MF_00313"/>
    </source>
</evidence>
<dbReference type="EC" id="3.5.1.2" evidence="3 6"/>
<dbReference type="EMBL" id="FOHU01000002">
    <property type="protein sequence ID" value="SES88023.1"/>
    <property type="molecule type" value="Genomic_DNA"/>
</dbReference>